<dbReference type="Pfam" id="PF06445">
    <property type="entry name" value="GyrI-like"/>
    <property type="match status" value="1"/>
</dbReference>
<name>A0A5C8ZB71_9GAMM</name>
<accession>A0A5C8ZB71</accession>
<dbReference type="Gene3D" id="3.20.80.10">
    <property type="entry name" value="Regulatory factor, effector binding domain"/>
    <property type="match status" value="1"/>
</dbReference>
<dbReference type="OrthoDB" id="282744at2"/>
<feature type="domain" description="HTH araC/xylS-type" evidence="4">
    <location>
        <begin position="11"/>
        <end position="109"/>
    </location>
</feature>
<proteinExistence type="predicted"/>
<dbReference type="SMART" id="SM00871">
    <property type="entry name" value="AraC_E_bind"/>
    <property type="match status" value="1"/>
</dbReference>
<reference evidence="5 6" key="1">
    <citation type="submission" date="2019-07" db="EMBL/GenBank/DDBJ databases">
        <title>Reinekea sp. strain SSH23 genome sequencing and assembly.</title>
        <authorList>
            <person name="Kim I."/>
        </authorList>
    </citation>
    <scope>NUCLEOTIDE SEQUENCE [LARGE SCALE GENOMIC DNA]</scope>
    <source>
        <strain evidence="5 6">SSH23</strain>
    </source>
</reference>
<keyword evidence="3" id="KW-0804">Transcription</keyword>
<dbReference type="Proteomes" id="UP000321764">
    <property type="component" value="Unassembled WGS sequence"/>
</dbReference>
<evidence type="ECO:0000256" key="2">
    <source>
        <dbReference type="ARBA" id="ARBA00023125"/>
    </source>
</evidence>
<dbReference type="InterPro" id="IPR029442">
    <property type="entry name" value="GyrI-like"/>
</dbReference>
<evidence type="ECO:0000259" key="4">
    <source>
        <dbReference type="PROSITE" id="PS01124"/>
    </source>
</evidence>
<dbReference type="PRINTS" id="PR00032">
    <property type="entry name" value="HTHARAC"/>
</dbReference>
<evidence type="ECO:0000256" key="3">
    <source>
        <dbReference type="ARBA" id="ARBA00023163"/>
    </source>
</evidence>
<organism evidence="5 6">
    <name type="scientific">Reinekea thalattae</name>
    <dbReference type="NCBI Taxonomy" id="2593301"/>
    <lineage>
        <taxon>Bacteria</taxon>
        <taxon>Pseudomonadati</taxon>
        <taxon>Pseudomonadota</taxon>
        <taxon>Gammaproteobacteria</taxon>
        <taxon>Oceanospirillales</taxon>
        <taxon>Saccharospirillaceae</taxon>
        <taxon>Reinekea</taxon>
    </lineage>
</organism>
<dbReference type="InterPro" id="IPR010499">
    <property type="entry name" value="AraC_E-bd"/>
</dbReference>
<dbReference type="SUPFAM" id="SSF55136">
    <property type="entry name" value="Probable bacterial effector-binding domain"/>
    <property type="match status" value="1"/>
</dbReference>
<dbReference type="RefSeq" id="WP_147713801.1">
    <property type="nucleotide sequence ID" value="NZ_VKAD01000001.1"/>
</dbReference>
<sequence>MPAAATFNRIEKVLDHIHQNIRQSLTLEGLAEHSCWSRWQLQRVFQDYTGYSVAQYVREIKLSRCAEQLLVTDHRIMDIALEFGFSSEITFSRAFKQFFGCSPKEYRSRGVLTGVKTPLKKPDDQFAQYPEASLYQVRLERGKSFDFVGSPYTVKGLLSAEPDFGISVPRAWDDFFGRLPNEALRQVPHIGLIDGFSQRIQGELRYWAGIDADHIDAVLVGDGIEHKRTLEHDYAVLPYQGPVEQFHKAIIWLMASWLPASGYAGLDDVYEIEIYYPPYDSTRKEVKAEYWLPIISL</sequence>
<dbReference type="EMBL" id="VKAD01000001">
    <property type="protein sequence ID" value="TXR54403.1"/>
    <property type="molecule type" value="Genomic_DNA"/>
</dbReference>
<evidence type="ECO:0000256" key="1">
    <source>
        <dbReference type="ARBA" id="ARBA00023015"/>
    </source>
</evidence>
<evidence type="ECO:0000313" key="6">
    <source>
        <dbReference type="Proteomes" id="UP000321764"/>
    </source>
</evidence>
<dbReference type="GO" id="GO:0043565">
    <property type="term" value="F:sequence-specific DNA binding"/>
    <property type="evidence" value="ECO:0007669"/>
    <property type="project" value="InterPro"/>
</dbReference>
<dbReference type="InterPro" id="IPR009057">
    <property type="entry name" value="Homeodomain-like_sf"/>
</dbReference>
<dbReference type="Gene3D" id="1.10.10.60">
    <property type="entry name" value="Homeodomain-like"/>
    <property type="match status" value="2"/>
</dbReference>
<dbReference type="GO" id="GO:0003700">
    <property type="term" value="F:DNA-binding transcription factor activity"/>
    <property type="evidence" value="ECO:0007669"/>
    <property type="project" value="InterPro"/>
</dbReference>
<comment type="caution">
    <text evidence="5">The sequence shown here is derived from an EMBL/GenBank/DDBJ whole genome shotgun (WGS) entry which is preliminary data.</text>
</comment>
<dbReference type="InterPro" id="IPR018060">
    <property type="entry name" value="HTH_AraC"/>
</dbReference>
<protein>
    <submittedName>
        <fullName evidence="5">Helix-turn-helix domain-containing protein</fullName>
    </submittedName>
</protein>
<dbReference type="PANTHER" id="PTHR47504:SF5">
    <property type="entry name" value="RIGHT ORIGIN-BINDING PROTEIN"/>
    <property type="match status" value="1"/>
</dbReference>
<dbReference type="InterPro" id="IPR050959">
    <property type="entry name" value="MarA-like"/>
</dbReference>
<keyword evidence="2" id="KW-0238">DNA-binding</keyword>
<dbReference type="InterPro" id="IPR020449">
    <property type="entry name" value="Tscrpt_reg_AraC-type_HTH"/>
</dbReference>
<dbReference type="AlphaFoldDB" id="A0A5C8ZB71"/>
<evidence type="ECO:0000313" key="5">
    <source>
        <dbReference type="EMBL" id="TXR54403.1"/>
    </source>
</evidence>
<keyword evidence="1" id="KW-0805">Transcription regulation</keyword>
<dbReference type="PROSITE" id="PS01124">
    <property type="entry name" value="HTH_ARAC_FAMILY_2"/>
    <property type="match status" value="1"/>
</dbReference>
<dbReference type="SMART" id="SM00342">
    <property type="entry name" value="HTH_ARAC"/>
    <property type="match status" value="1"/>
</dbReference>
<dbReference type="PANTHER" id="PTHR47504">
    <property type="entry name" value="RIGHT ORIGIN-BINDING PROTEIN"/>
    <property type="match status" value="1"/>
</dbReference>
<dbReference type="Pfam" id="PF12833">
    <property type="entry name" value="HTH_18"/>
    <property type="match status" value="1"/>
</dbReference>
<gene>
    <name evidence="5" type="ORF">FME95_07650</name>
</gene>
<dbReference type="InterPro" id="IPR011256">
    <property type="entry name" value="Reg_factor_effector_dom_sf"/>
</dbReference>
<keyword evidence="6" id="KW-1185">Reference proteome</keyword>
<dbReference type="SUPFAM" id="SSF46689">
    <property type="entry name" value="Homeodomain-like"/>
    <property type="match status" value="2"/>
</dbReference>